<evidence type="ECO:0000313" key="4">
    <source>
        <dbReference type="Proteomes" id="UP000823891"/>
    </source>
</evidence>
<dbReference type="Gene3D" id="2.160.10.10">
    <property type="entry name" value="Hexapeptide repeat proteins"/>
    <property type="match status" value="1"/>
</dbReference>
<dbReference type="InterPro" id="IPR045304">
    <property type="entry name" value="LbH_SAT"/>
</dbReference>
<accession>A0A9D2SSC1</accession>
<dbReference type="AlphaFoldDB" id="A0A9D2SSC1"/>
<name>A0A9D2SSC1_9FIRM</name>
<dbReference type="SUPFAM" id="SSF51161">
    <property type="entry name" value="Trimeric LpxA-like enzymes"/>
    <property type="match status" value="1"/>
</dbReference>
<sequence>MNKKSLLQTLFFFRTAAADLLYLVSGKAEMIDKDVERYLEETPYREPGIRAFNYCLLFIKPFRNIFYYRTRNNHALRAVCRLFLPPVSSIEIIGGEIGEGLRVDHNFCVIRPGAAGRNLTVRNGVTIGKGRSSGGGESTHPVMGDNVDIYANAVIFGGIHIGSNVKIGAGAVVNRDVPDNCTVVGNPMRIIRHEEEKGTV</sequence>
<dbReference type="EMBL" id="DWWS01000069">
    <property type="protein sequence ID" value="HJC25635.1"/>
    <property type="molecule type" value="Genomic_DNA"/>
</dbReference>
<dbReference type="GO" id="GO:0016746">
    <property type="term" value="F:acyltransferase activity"/>
    <property type="evidence" value="ECO:0007669"/>
    <property type="project" value="UniProtKB-KW"/>
</dbReference>
<evidence type="ECO:0000256" key="2">
    <source>
        <dbReference type="ARBA" id="ARBA00023315"/>
    </source>
</evidence>
<comment type="caution">
    <text evidence="3">The sequence shown here is derived from an EMBL/GenBank/DDBJ whole genome shotgun (WGS) entry which is preliminary data.</text>
</comment>
<dbReference type="CDD" id="cd03354">
    <property type="entry name" value="LbH_SAT"/>
    <property type="match status" value="1"/>
</dbReference>
<evidence type="ECO:0000313" key="3">
    <source>
        <dbReference type="EMBL" id="HJC25635.1"/>
    </source>
</evidence>
<keyword evidence="1" id="KW-0808">Transferase</keyword>
<reference evidence="3" key="1">
    <citation type="journal article" date="2021" name="PeerJ">
        <title>Extensive microbial diversity within the chicken gut microbiome revealed by metagenomics and culture.</title>
        <authorList>
            <person name="Gilroy R."/>
            <person name="Ravi A."/>
            <person name="Getino M."/>
            <person name="Pursley I."/>
            <person name="Horton D.L."/>
            <person name="Alikhan N.F."/>
            <person name="Baker D."/>
            <person name="Gharbi K."/>
            <person name="Hall N."/>
            <person name="Watson M."/>
            <person name="Adriaenssens E.M."/>
            <person name="Foster-Nyarko E."/>
            <person name="Jarju S."/>
            <person name="Secka A."/>
            <person name="Antonio M."/>
            <person name="Oren A."/>
            <person name="Chaudhuri R.R."/>
            <person name="La Ragione R."/>
            <person name="Hildebrand F."/>
            <person name="Pallen M.J."/>
        </authorList>
    </citation>
    <scope>NUCLEOTIDE SEQUENCE</scope>
    <source>
        <strain evidence="3">USAMLcec2-132</strain>
    </source>
</reference>
<dbReference type="PANTHER" id="PTHR42811">
    <property type="entry name" value="SERINE ACETYLTRANSFERASE"/>
    <property type="match status" value="1"/>
</dbReference>
<evidence type="ECO:0000256" key="1">
    <source>
        <dbReference type="ARBA" id="ARBA00022679"/>
    </source>
</evidence>
<proteinExistence type="predicted"/>
<keyword evidence="2" id="KW-0012">Acyltransferase</keyword>
<reference evidence="3" key="2">
    <citation type="submission" date="2021-04" db="EMBL/GenBank/DDBJ databases">
        <authorList>
            <person name="Gilroy R."/>
        </authorList>
    </citation>
    <scope>NUCLEOTIDE SEQUENCE</scope>
    <source>
        <strain evidence="3">USAMLcec2-132</strain>
    </source>
</reference>
<gene>
    <name evidence="3" type="ORF">H9761_18390</name>
</gene>
<organism evidence="3 4">
    <name type="scientific">Candidatus Eisenbergiella merdavium</name>
    <dbReference type="NCBI Taxonomy" id="2838551"/>
    <lineage>
        <taxon>Bacteria</taxon>
        <taxon>Bacillati</taxon>
        <taxon>Bacillota</taxon>
        <taxon>Clostridia</taxon>
        <taxon>Lachnospirales</taxon>
        <taxon>Lachnospiraceae</taxon>
        <taxon>Eisenbergiella</taxon>
    </lineage>
</organism>
<protein>
    <submittedName>
        <fullName evidence="3">Serine acetyltransferase</fullName>
    </submittedName>
</protein>
<dbReference type="InterPro" id="IPR011004">
    <property type="entry name" value="Trimer_LpxA-like_sf"/>
</dbReference>
<dbReference type="Proteomes" id="UP000823891">
    <property type="component" value="Unassembled WGS sequence"/>
</dbReference>